<dbReference type="GO" id="GO:0031124">
    <property type="term" value="P:mRNA 3'-end processing"/>
    <property type="evidence" value="ECO:0007669"/>
    <property type="project" value="InterPro"/>
</dbReference>
<evidence type="ECO:0000256" key="1">
    <source>
        <dbReference type="PIRNR" id="PIRNR017888"/>
    </source>
</evidence>
<comment type="subcellular location">
    <subcellularLocation>
        <location evidence="1">Nucleus</location>
    </subcellularLocation>
    <subcellularLocation>
        <location evidence="1">Cytoplasm</location>
    </subcellularLocation>
</comment>
<evidence type="ECO:0000313" key="3">
    <source>
        <dbReference type="Proteomes" id="UP000052978"/>
    </source>
</evidence>
<proteinExistence type="inferred from homology"/>
<dbReference type="InterPro" id="IPR016706">
    <property type="entry name" value="Cleav_polyA_spec_factor_su5"/>
</dbReference>
<dbReference type="KEGG" id="myb:102246151"/>
<dbReference type="EMBL" id="KE163683">
    <property type="protein sequence ID" value="EPQ13280.1"/>
    <property type="molecule type" value="Genomic_DNA"/>
</dbReference>
<evidence type="ECO:0000313" key="2">
    <source>
        <dbReference type="EMBL" id="EPQ13280.1"/>
    </source>
</evidence>
<dbReference type="Proteomes" id="UP000052978">
    <property type="component" value="Unassembled WGS sequence"/>
</dbReference>
<comment type="function">
    <text evidence="1">Component of the cleavage factor Im (CFIm) complex that functions as an activator of the pre-mRNA 3'-end cleavage and polyadenylation processing required for the maturation of pre-mRNA into functional mRNAs. CFIm contributes to the recruitment of multiprotein complexes on specific sequences on the pre-mRNA 3'-end, so called cleavage and polyadenylation signals (pA signals). Most pre-mRNAs contain multiple pA signals, resulting in alternative cleavage and polyadenylation (APA) producing mRNAs with variable 3'-end formation. The CFIm complex acts as a key regulator of cleavage and polyadenylation site choice during APA through its binding to 5'-UGUA-3' elements localized in the 3'-untranslated region (UTR) for a huge number of pre-mRNAs.</text>
</comment>
<keyword evidence="1" id="KW-0507">mRNA processing</keyword>
<dbReference type="PIRSF" id="PIRSF017888">
    <property type="entry name" value="CPSF-25"/>
    <property type="match status" value="1"/>
</dbReference>
<reference evidence="2 3" key="1">
    <citation type="journal article" date="2013" name="Nat. Commun.">
        <title>Genome analysis reveals insights into physiology and longevity of the Brandt's bat Myotis brandtii.</title>
        <authorList>
            <person name="Seim I."/>
            <person name="Fang X."/>
            <person name="Xiong Z."/>
            <person name="Lobanov A.V."/>
            <person name="Huang Z."/>
            <person name="Ma S."/>
            <person name="Feng Y."/>
            <person name="Turanov A.A."/>
            <person name="Zhu Y."/>
            <person name="Lenz T.L."/>
            <person name="Gerashchenko M.V."/>
            <person name="Fan D."/>
            <person name="Hee Yim S."/>
            <person name="Yao X."/>
            <person name="Jordan D."/>
            <person name="Xiong Y."/>
            <person name="Ma Y."/>
            <person name="Lyapunov A.N."/>
            <person name="Chen G."/>
            <person name="Kulakova O.I."/>
            <person name="Sun Y."/>
            <person name="Lee S.G."/>
            <person name="Bronson R.T."/>
            <person name="Moskalev A.A."/>
            <person name="Sunyaev S.R."/>
            <person name="Zhang G."/>
            <person name="Krogh A."/>
            <person name="Wang J."/>
            <person name="Gladyshev V.N."/>
        </authorList>
    </citation>
    <scope>NUCLEOTIDE SEQUENCE [LARGE SCALE GENOMIC DNA]</scope>
</reference>
<dbReference type="eggNOG" id="KOG1689">
    <property type="taxonomic scope" value="Eukaryota"/>
</dbReference>
<gene>
    <name evidence="2" type="ORF">D623_10029674</name>
</gene>
<dbReference type="AlphaFoldDB" id="S7NAF2"/>
<comment type="similarity">
    <text evidence="1">Belongs to the Nudix hydrolase family. CPSF5 subfamily.</text>
</comment>
<keyword evidence="1" id="KW-0539">Nucleus</keyword>
<dbReference type="GO" id="GO:0003729">
    <property type="term" value="F:mRNA binding"/>
    <property type="evidence" value="ECO:0007669"/>
    <property type="project" value="UniProtKB-UniRule"/>
</dbReference>
<dbReference type="GO" id="GO:0005737">
    <property type="term" value="C:cytoplasm"/>
    <property type="evidence" value="ECO:0007669"/>
    <property type="project" value="UniProtKB-SubCell"/>
</dbReference>
<organism evidence="2 3">
    <name type="scientific">Myotis brandtii</name>
    <name type="common">Brandt's bat</name>
    <dbReference type="NCBI Taxonomy" id="109478"/>
    <lineage>
        <taxon>Eukaryota</taxon>
        <taxon>Metazoa</taxon>
        <taxon>Chordata</taxon>
        <taxon>Craniata</taxon>
        <taxon>Vertebrata</taxon>
        <taxon>Euteleostomi</taxon>
        <taxon>Mammalia</taxon>
        <taxon>Eutheria</taxon>
        <taxon>Laurasiatheria</taxon>
        <taxon>Chiroptera</taxon>
        <taxon>Yangochiroptera</taxon>
        <taxon>Vespertilionidae</taxon>
        <taxon>Myotis</taxon>
    </lineage>
</organism>
<protein>
    <recommendedName>
        <fullName evidence="1">Cleavage and polyadenylation specificity factor subunit 5</fullName>
    </recommendedName>
</protein>
<dbReference type="Pfam" id="PF13869">
    <property type="entry name" value="NUDIX_2"/>
    <property type="match status" value="1"/>
</dbReference>
<keyword evidence="1" id="KW-0963">Cytoplasm</keyword>
<sequence>MLTDQLAQGEWGGGGQRGINQFGNKYIPQTKPLTLERTIPLYPLTHYTFGKKEPFSEDSSVAARFQCMREEFDKIGIRRTIEGVLVVHERRLPHVLLLQLGTTFFRLPDGEFNPEDEVEGLKCLMTETLGHQGGVPQDWIIDDYIGNWWKPNFEPPRYLYIPAHITKPKEHKKLFSVQLQEKALFANPKNYKLVATPLLELYDNTPGHRSIISSLLQLLSRFNGEVKEAISVSTALHHIE</sequence>
<keyword evidence="3" id="KW-1185">Reference proteome</keyword>
<comment type="subunit">
    <text evidence="1">Homodimer (via N- and C-terminus); binds RNA as homodimer. Component of the cleavage factor Im (CFIm) complex.</text>
</comment>
<name>S7NAF2_MYOBR</name>
<accession>S7NAF2</accession>
<dbReference type="PANTHER" id="PTHR13047">
    <property type="entry name" value="PRE-MRNA CLEAVAGE FACTOR IM, 25KD SUBUNIT"/>
    <property type="match status" value="1"/>
</dbReference>
<keyword evidence="1" id="KW-0694">RNA-binding</keyword>
<dbReference type="Gene3D" id="3.90.79.10">
    <property type="entry name" value="Nucleoside Triphosphate Pyrophosphohydrolase"/>
    <property type="match status" value="1"/>
</dbReference>
<dbReference type="GO" id="GO:0005849">
    <property type="term" value="C:mRNA cleavage factor complex"/>
    <property type="evidence" value="ECO:0007669"/>
    <property type="project" value="UniProtKB-UniRule"/>
</dbReference>
<dbReference type="CDD" id="cd18871">
    <property type="entry name" value="NUDIX_Cfim25_Nudt21"/>
    <property type="match status" value="1"/>
</dbReference>